<feature type="compositionally biased region" description="Basic residues" evidence="1">
    <location>
        <begin position="222"/>
        <end position="231"/>
    </location>
</feature>
<accession>A0A6G0TKH5</accession>
<evidence type="ECO:0000256" key="1">
    <source>
        <dbReference type="SAM" id="MobiDB-lite"/>
    </source>
</evidence>
<feature type="domain" description="CFA20" evidence="2">
    <location>
        <begin position="1"/>
        <end position="95"/>
    </location>
</feature>
<dbReference type="Pfam" id="PF05018">
    <property type="entry name" value="CFA20_dom"/>
    <property type="match status" value="2"/>
</dbReference>
<gene>
    <name evidence="3" type="ORF">AGLY_008801</name>
</gene>
<comment type="caution">
    <text evidence="3">The sequence shown here is derived from an EMBL/GenBank/DDBJ whole genome shotgun (WGS) entry which is preliminary data.</text>
</comment>
<dbReference type="InterPro" id="IPR007714">
    <property type="entry name" value="CFA20_dom"/>
</dbReference>
<feature type="compositionally biased region" description="Basic and acidic residues" evidence="1">
    <location>
        <begin position="232"/>
        <end position="242"/>
    </location>
</feature>
<dbReference type="AlphaFoldDB" id="A0A6G0TKH5"/>
<sequence>MFQTKFQGPLFTAYYSVGSRPLDNWAVQCKEGEMQQVLDDIIKSNVLQIQSPNVNACFITCPLNSKGSLGVRLPFVTLLMKNLGRFFTFEITVVLKMILKLTHENEKIFKNVKCNTVVTIEQILDSENIRRRLRMSNYHSIKKLSTFMITMPICIDEGWNQLNLKLAEITNQSFNTTYVETVRVQVHANCRLRRIYFSDQLYKDDELPNAYRMLGTKDAREKPKRMLKKKAAVVDKKSAGDQ</sequence>
<dbReference type="EMBL" id="VYZN01000030">
    <property type="protein sequence ID" value="KAE9534065.1"/>
    <property type="molecule type" value="Genomic_DNA"/>
</dbReference>
<feature type="domain" description="CFA20" evidence="2">
    <location>
        <begin position="120"/>
        <end position="213"/>
    </location>
</feature>
<keyword evidence="4" id="KW-1185">Reference proteome</keyword>
<feature type="region of interest" description="Disordered" evidence="1">
    <location>
        <begin position="222"/>
        <end position="242"/>
    </location>
</feature>
<evidence type="ECO:0000259" key="2">
    <source>
        <dbReference type="Pfam" id="PF05018"/>
    </source>
</evidence>
<reference evidence="3 4" key="1">
    <citation type="submission" date="2019-08" db="EMBL/GenBank/DDBJ databases">
        <title>The genome of the soybean aphid Biotype 1, its phylome, world population structure and adaptation to the North American continent.</title>
        <authorList>
            <person name="Giordano R."/>
            <person name="Donthu R.K."/>
            <person name="Hernandez A.G."/>
            <person name="Wright C.L."/>
            <person name="Zimin A.V."/>
        </authorList>
    </citation>
    <scope>NUCLEOTIDE SEQUENCE [LARGE SCALE GENOMIC DNA]</scope>
    <source>
        <tissue evidence="3">Whole aphids</tissue>
    </source>
</reference>
<dbReference type="Proteomes" id="UP000475862">
    <property type="component" value="Unassembled WGS sequence"/>
</dbReference>
<evidence type="ECO:0000313" key="3">
    <source>
        <dbReference type="EMBL" id="KAE9534065.1"/>
    </source>
</evidence>
<dbReference type="InterPro" id="IPR040441">
    <property type="entry name" value="CFA20/CFAP20DC"/>
</dbReference>
<evidence type="ECO:0000313" key="4">
    <source>
        <dbReference type="Proteomes" id="UP000475862"/>
    </source>
</evidence>
<name>A0A6G0TKH5_APHGL</name>
<dbReference type="OrthoDB" id="7486196at2759"/>
<protein>
    <recommendedName>
        <fullName evidence="2">CFA20 domain-containing protein</fullName>
    </recommendedName>
</protein>
<dbReference type="PANTHER" id="PTHR12458">
    <property type="entry name" value="ORF PROTEIN"/>
    <property type="match status" value="1"/>
</dbReference>
<organism evidence="3 4">
    <name type="scientific">Aphis glycines</name>
    <name type="common">Soybean aphid</name>
    <dbReference type="NCBI Taxonomy" id="307491"/>
    <lineage>
        <taxon>Eukaryota</taxon>
        <taxon>Metazoa</taxon>
        <taxon>Ecdysozoa</taxon>
        <taxon>Arthropoda</taxon>
        <taxon>Hexapoda</taxon>
        <taxon>Insecta</taxon>
        <taxon>Pterygota</taxon>
        <taxon>Neoptera</taxon>
        <taxon>Paraneoptera</taxon>
        <taxon>Hemiptera</taxon>
        <taxon>Sternorrhyncha</taxon>
        <taxon>Aphidomorpha</taxon>
        <taxon>Aphidoidea</taxon>
        <taxon>Aphididae</taxon>
        <taxon>Aphidini</taxon>
        <taxon>Aphis</taxon>
        <taxon>Aphis</taxon>
    </lineage>
</organism>
<proteinExistence type="predicted"/>